<dbReference type="SUPFAM" id="SSF55248">
    <property type="entry name" value="PCD-like"/>
    <property type="match status" value="1"/>
</dbReference>
<protein>
    <recommendedName>
        <fullName evidence="4">Putative pterin-4-alpha-carbinolamine dehydratase</fullName>
        <ecNumber evidence="3">4.2.1.96</ecNumber>
    </recommendedName>
</protein>
<keyword evidence="7" id="KW-1185">Reference proteome</keyword>
<evidence type="ECO:0000256" key="2">
    <source>
        <dbReference type="ARBA" id="ARBA00006472"/>
    </source>
</evidence>
<dbReference type="EC" id="4.2.1.96" evidence="3"/>
<dbReference type="NCBIfam" id="NF002017">
    <property type="entry name" value="PRK00823.1-2"/>
    <property type="match status" value="1"/>
</dbReference>
<evidence type="ECO:0000313" key="6">
    <source>
        <dbReference type="EMBL" id="TPG15902.1"/>
    </source>
</evidence>
<reference evidence="6 7" key="1">
    <citation type="journal article" date="2019" name="Environ. Microbiol.">
        <title>Species interactions and distinct microbial communities in high Arctic permafrost affected cryosols are associated with the CH4 and CO2 gas fluxes.</title>
        <authorList>
            <person name="Altshuler I."/>
            <person name="Hamel J."/>
            <person name="Turney S."/>
            <person name="Magnuson E."/>
            <person name="Levesque R."/>
            <person name="Greer C."/>
            <person name="Whyte L.G."/>
        </authorList>
    </citation>
    <scope>NUCLEOTIDE SEQUENCE [LARGE SCALE GENOMIC DNA]</scope>
    <source>
        <strain evidence="6 7">S9.3A</strain>
    </source>
</reference>
<evidence type="ECO:0000256" key="3">
    <source>
        <dbReference type="ARBA" id="ARBA00013252"/>
    </source>
</evidence>
<comment type="similarity">
    <text evidence="2">Belongs to the pterin-4-alpha-carbinolamine dehydratase family.</text>
</comment>
<comment type="caution">
    <text evidence="6">The sequence shown here is derived from an EMBL/GenBank/DDBJ whole genome shotgun (WGS) entry which is preliminary data.</text>
</comment>
<name>A0A502CT41_9MICO</name>
<dbReference type="CDD" id="cd00488">
    <property type="entry name" value="PCD_DCoH"/>
    <property type="match status" value="1"/>
</dbReference>
<dbReference type="InterPro" id="IPR001533">
    <property type="entry name" value="Pterin_deHydtase"/>
</dbReference>
<accession>A0A502CT41</accession>
<organism evidence="6 7">
    <name type="scientific">Pedococcus bigeumensis</name>
    <dbReference type="NCBI Taxonomy" id="433644"/>
    <lineage>
        <taxon>Bacteria</taxon>
        <taxon>Bacillati</taxon>
        <taxon>Actinomycetota</taxon>
        <taxon>Actinomycetes</taxon>
        <taxon>Micrococcales</taxon>
        <taxon>Intrasporangiaceae</taxon>
        <taxon>Pedococcus</taxon>
    </lineage>
</organism>
<dbReference type="InterPro" id="IPR036428">
    <property type="entry name" value="PCD_sf"/>
</dbReference>
<dbReference type="PANTHER" id="PTHR12599">
    <property type="entry name" value="PTERIN-4-ALPHA-CARBINOLAMINE DEHYDRATASE"/>
    <property type="match status" value="1"/>
</dbReference>
<proteinExistence type="inferred from homology"/>
<dbReference type="Gene3D" id="3.30.1360.20">
    <property type="entry name" value="Transcriptional coactivator/pterin dehydratase"/>
    <property type="match status" value="1"/>
</dbReference>
<sequence length="102" mass="11276">MSRLLTDEEIERQLGDLPGWTRDGDEISASYEAPDFPTAIRLVDEVAIEAEDMGHHPDIDIRWRTVKFVLSTHSEGGLTQLDVELAHRVAQASTRFGATTGG</sequence>
<dbReference type="OrthoDB" id="15077at2"/>
<evidence type="ECO:0000256" key="1">
    <source>
        <dbReference type="ARBA" id="ARBA00001554"/>
    </source>
</evidence>
<evidence type="ECO:0000313" key="7">
    <source>
        <dbReference type="Proteomes" id="UP000317722"/>
    </source>
</evidence>
<dbReference type="GO" id="GO:0006729">
    <property type="term" value="P:tetrahydrobiopterin biosynthetic process"/>
    <property type="evidence" value="ECO:0007669"/>
    <property type="project" value="InterPro"/>
</dbReference>
<dbReference type="EMBL" id="RCZM01000004">
    <property type="protein sequence ID" value="TPG15902.1"/>
    <property type="molecule type" value="Genomic_DNA"/>
</dbReference>
<evidence type="ECO:0000256" key="4">
    <source>
        <dbReference type="ARBA" id="ARBA00021735"/>
    </source>
</evidence>
<comment type="catalytic activity">
    <reaction evidence="1">
        <text>(4aS,6R)-4a-hydroxy-L-erythro-5,6,7,8-tetrahydrobiopterin = (6R)-L-erythro-6,7-dihydrobiopterin + H2O</text>
        <dbReference type="Rhea" id="RHEA:11920"/>
        <dbReference type="ChEBI" id="CHEBI:15377"/>
        <dbReference type="ChEBI" id="CHEBI:15642"/>
        <dbReference type="ChEBI" id="CHEBI:43120"/>
        <dbReference type="EC" id="4.2.1.96"/>
    </reaction>
</comment>
<dbReference type="GO" id="GO:0008124">
    <property type="term" value="F:4-alpha-hydroxytetrahydrobiopterin dehydratase activity"/>
    <property type="evidence" value="ECO:0007669"/>
    <property type="project" value="UniProtKB-EC"/>
</dbReference>
<keyword evidence="5 6" id="KW-0456">Lyase</keyword>
<dbReference type="AlphaFoldDB" id="A0A502CT41"/>
<gene>
    <name evidence="6" type="ORF">EAH86_11645</name>
</gene>
<dbReference type="RefSeq" id="WP_140740873.1">
    <property type="nucleotide sequence ID" value="NZ_RCZM01000004.1"/>
</dbReference>
<evidence type="ECO:0000256" key="5">
    <source>
        <dbReference type="ARBA" id="ARBA00023239"/>
    </source>
</evidence>
<dbReference type="Proteomes" id="UP000317722">
    <property type="component" value="Unassembled WGS sequence"/>
</dbReference>
<dbReference type="Pfam" id="PF01329">
    <property type="entry name" value="Pterin_4a"/>
    <property type="match status" value="1"/>
</dbReference>
<dbReference type="PANTHER" id="PTHR12599:SF0">
    <property type="entry name" value="PTERIN-4-ALPHA-CARBINOLAMINE DEHYDRATASE"/>
    <property type="match status" value="1"/>
</dbReference>